<dbReference type="EMBL" id="VULP01000020">
    <property type="protein sequence ID" value="MSU82644.1"/>
    <property type="molecule type" value="Genomic_DNA"/>
</dbReference>
<feature type="transmembrane region" description="Helical" evidence="1">
    <location>
        <begin position="97"/>
        <end position="116"/>
    </location>
</feature>
<evidence type="ECO:0000313" key="3">
    <source>
        <dbReference type="Proteomes" id="UP000433359"/>
    </source>
</evidence>
<evidence type="ECO:0000256" key="1">
    <source>
        <dbReference type="SAM" id="Phobius"/>
    </source>
</evidence>
<dbReference type="AlphaFoldDB" id="A0A6N7YGJ8"/>
<keyword evidence="1" id="KW-0812">Transmembrane</keyword>
<protein>
    <recommendedName>
        <fullName evidence="4">Stage III sporulation protein AE</fullName>
    </recommendedName>
</protein>
<evidence type="ECO:0008006" key="4">
    <source>
        <dbReference type="Google" id="ProtNLM"/>
    </source>
</evidence>
<proteinExistence type="predicted"/>
<feature type="transmembrane region" description="Helical" evidence="1">
    <location>
        <begin position="275"/>
        <end position="298"/>
    </location>
</feature>
<keyword evidence="1" id="KW-0472">Membrane</keyword>
<reference evidence="2 3" key="1">
    <citation type="submission" date="2019-08" db="EMBL/GenBank/DDBJ databases">
        <title>In-depth cultivation of the pig gut microbiome towards novel bacterial diversity and tailored functional studies.</title>
        <authorList>
            <person name="Wylensek D."/>
            <person name="Hitch T.C.A."/>
            <person name="Clavel T."/>
        </authorList>
    </citation>
    <scope>NUCLEOTIDE SEQUENCE [LARGE SCALE GENOMIC DNA]</scope>
    <source>
        <strain evidence="2 3">BSM-383-APC-4H</strain>
    </source>
</reference>
<gene>
    <name evidence="2" type="ORF">FYJ25_09905</name>
</gene>
<feature type="transmembrane region" description="Helical" evidence="1">
    <location>
        <begin position="128"/>
        <end position="151"/>
    </location>
</feature>
<dbReference type="Pfam" id="PF09546">
    <property type="entry name" value="Spore_III_AE"/>
    <property type="match status" value="1"/>
</dbReference>
<dbReference type="InterPro" id="IPR014194">
    <property type="entry name" value="Spore_III_AE"/>
</dbReference>
<comment type="caution">
    <text evidence="2">The sequence shown here is derived from an EMBL/GenBank/DDBJ whole genome shotgun (WGS) entry which is preliminary data.</text>
</comment>
<keyword evidence="1" id="KW-1133">Transmembrane helix</keyword>
<dbReference type="RefSeq" id="WP_154581202.1">
    <property type="nucleotide sequence ID" value="NZ_VULP01000020.1"/>
</dbReference>
<name>A0A6N7YGJ8_9FIRM</name>
<evidence type="ECO:0000313" key="2">
    <source>
        <dbReference type="EMBL" id="MSU82644.1"/>
    </source>
</evidence>
<feature type="transmembrane region" description="Helical" evidence="1">
    <location>
        <begin position="232"/>
        <end position="254"/>
    </location>
</feature>
<feature type="transmembrane region" description="Helical" evidence="1">
    <location>
        <begin position="356"/>
        <end position="377"/>
    </location>
</feature>
<sequence length="383" mass="42744">MERRSVYKSFQIVGILFFILFFTSISVLTLQAQTTQKEEEIDITALSRKIEQLDERDYPDFTSIFQKLVSMRFTEAAQEIGQWMTGAVLQEIFSSKIFIGELAGILLFASVFSNISSAFQSYGVSDSGFLISYFLVFSIIFTNFTVMIAMFKDTVVLLSSFLKVLLPVYTLAVSLSGNLSTGIVFYEYFMIVVLFLNWIFLNVFLPLLQYYFLLELISHFSQKQNISKLCEGLYFLLAKGIQVIFFLLFGFHLLETMIAPSFDGAKNSILNKMIGLIPGAGSIVQSVAGTAIGSSLVIKNAVGAAGILFLLIILLLPLVKLFIYIFLYFLLSVVLEPIADERFILCINAAVKCGTLMIKVLCMSSVLFIVVIALTSLTTNYTG</sequence>
<dbReference type="Proteomes" id="UP000433359">
    <property type="component" value="Unassembled WGS sequence"/>
</dbReference>
<feature type="transmembrane region" description="Helical" evidence="1">
    <location>
        <begin position="12"/>
        <end position="32"/>
    </location>
</feature>
<accession>A0A6N7YGJ8</accession>
<organism evidence="2 3">
    <name type="scientific">Anaerobutyricum soehngenii</name>
    <dbReference type="NCBI Taxonomy" id="105843"/>
    <lineage>
        <taxon>Bacteria</taxon>
        <taxon>Bacillati</taxon>
        <taxon>Bacillota</taxon>
        <taxon>Clostridia</taxon>
        <taxon>Lachnospirales</taxon>
        <taxon>Lachnospiraceae</taxon>
        <taxon>Anaerobutyricum</taxon>
    </lineage>
</organism>
<feature type="transmembrane region" description="Helical" evidence="1">
    <location>
        <begin position="188"/>
        <end position="212"/>
    </location>
</feature>
<feature type="transmembrane region" description="Helical" evidence="1">
    <location>
        <begin position="304"/>
        <end position="335"/>
    </location>
</feature>
<feature type="transmembrane region" description="Helical" evidence="1">
    <location>
        <begin position="157"/>
        <end position="176"/>
    </location>
</feature>